<feature type="region of interest" description="Disordered" evidence="1">
    <location>
        <begin position="376"/>
        <end position="395"/>
    </location>
</feature>
<feature type="compositionally biased region" description="Low complexity" evidence="1">
    <location>
        <begin position="376"/>
        <end position="390"/>
    </location>
</feature>
<name>A0ABS1B7E0_9MICO</name>
<keyword evidence="3" id="KW-1185">Reference proteome</keyword>
<organism evidence="2 3">
    <name type="scientific">Brachybacterium halotolerans</name>
    <dbReference type="NCBI Taxonomy" id="2795215"/>
    <lineage>
        <taxon>Bacteria</taxon>
        <taxon>Bacillati</taxon>
        <taxon>Actinomycetota</taxon>
        <taxon>Actinomycetes</taxon>
        <taxon>Micrococcales</taxon>
        <taxon>Dermabacteraceae</taxon>
        <taxon>Brachybacterium</taxon>
    </lineage>
</organism>
<evidence type="ECO:0000313" key="2">
    <source>
        <dbReference type="EMBL" id="MBK0330568.1"/>
    </source>
</evidence>
<sequence length="506" mass="54551">MPRNKRQAPDTGDRERAQALAEYSVWLEAPGAGADPVTARGVDVTSETQLVDALLRLKSSRLASDDVGEWTGPVIEQLLTQLVPRTVIQVREASMDLVPALTRFFVFLQETGRWSRRSMRPEAAARTLADLEFAVLEAADDPSRRSFSTNLIGYGLEHGLDPRDEAALMGYIDWYDSLPDDERTQLSRTGRLTDPSVPYDPATMRAQPGDHDGIAEVDRLQRGPSSDAHRGPHAAGRRQPRDSRTRGHHGEDPEEPWPVWPPSPHRVSEPTPETPPGPGQSDAEDMVLRAEMAARVPFVRAAVVLLETVGSGITVTSTAGLDRAATSRVLAHLGSGSEARPRDVRSMWEAPGIVGPWIALLDGGWLVREGRRVVPDAPADGGVGAAGDADSPQLRPTTAEPEEFLRFARAVIVSLLAGLGMRGPEEGGLRGLPETLSALRAACGPDGAEVTTGPDGDDVRADLEELAAVGLLRREGERFVGAPILHVALDEAERILEEAGRRRGTP</sequence>
<accession>A0ABS1B7E0</accession>
<protein>
    <submittedName>
        <fullName evidence="2">Uncharacterized protein</fullName>
    </submittedName>
</protein>
<evidence type="ECO:0000313" key="3">
    <source>
        <dbReference type="Proteomes" id="UP000612352"/>
    </source>
</evidence>
<dbReference type="Proteomes" id="UP000612352">
    <property type="component" value="Unassembled WGS sequence"/>
</dbReference>
<feature type="compositionally biased region" description="Basic and acidic residues" evidence="1">
    <location>
        <begin position="208"/>
        <end position="221"/>
    </location>
</feature>
<gene>
    <name evidence="2" type="ORF">I8D64_04045</name>
</gene>
<dbReference type="EMBL" id="JAEDAJ010000001">
    <property type="protein sequence ID" value="MBK0330568.1"/>
    <property type="molecule type" value="Genomic_DNA"/>
</dbReference>
<feature type="compositionally biased region" description="Basic and acidic residues" evidence="1">
    <location>
        <begin position="239"/>
        <end position="251"/>
    </location>
</feature>
<comment type="caution">
    <text evidence="2">The sequence shown here is derived from an EMBL/GenBank/DDBJ whole genome shotgun (WGS) entry which is preliminary data.</text>
</comment>
<reference evidence="2 3" key="1">
    <citation type="submission" date="2020-12" db="EMBL/GenBank/DDBJ databases">
        <title>Brachybacterium sp. MASK1Z-5, whole genome shotgun sequence.</title>
        <authorList>
            <person name="Tuo L."/>
        </authorList>
    </citation>
    <scope>NUCLEOTIDE SEQUENCE [LARGE SCALE GENOMIC DNA]</scope>
    <source>
        <strain evidence="2 3">MASK1Z-5</strain>
    </source>
</reference>
<dbReference type="RefSeq" id="WP_200501169.1">
    <property type="nucleotide sequence ID" value="NZ_JAEDAJ010000001.1"/>
</dbReference>
<evidence type="ECO:0000256" key="1">
    <source>
        <dbReference type="SAM" id="MobiDB-lite"/>
    </source>
</evidence>
<proteinExistence type="predicted"/>
<feature type="region of interest" description="Disordered" evidence="1">
    <location>
        <begin position="185"/>
        <end position="283"/>
    </location>
</feature>